<dbReference type="RefSeq" id="WP_085103417.1">
    <property type="nucleotide sequence ID" value="NZ_FWZU01000005.1"/>
</dbReference>
<feature type="domain" description="Calcineurin-like phosphoesterase" evidence="1">
    <location>
        <begin position="9"/>
        <end position="183"/>
    </location>
</feature>
<keyword evidence="3" id="KW-1185">Reference proteome</keyword>
<dbReference type="Gene3D" id="3.60.21.10">
    <property type="match status" value="1"/>
</dbReference>
<dbReference type="PANTHER" id="PTHR37523">
    <property type="entry name" value="METALLOPHOSPHOESTERASE"/>
    <property type="match status" value="1"/>
</dbReference>
<accession>A0A1X7EF63</accession>
<organism evidence="2 3">
    <name type="scientific">Desulfovibrio gilichinskyi</name>
    <dbReference type="NCBI Taxonomy" id="1519643"/>
    <lineage>
        <taxon>Bacteria</taxon>
        <taxon>Pseudomonadati</taxon>
        <taxon>Thermodesulfobacteriota</taxon>
        <taxon>Desulfovibrionia</taxon>
        <taxon>Desulfovibrionales</taxon>
        <taxon>Desulfovibrionaceae</taxon>
        <taxon>Desulfovibrio</taxon>
    </lineage>
</organism>
<gene>
    <name evidence="2" type="ORF">SAMN06295933_2867</name>
</gene>
<dbReference type="Pfam" id="PF00149">
    <property type="entry name" value="Metallophos"/>
    <property type="match status" value="1"/>
</dbReference>
<name>A0A1X7EF63_9BACT</name>
<dbReference type="GO" id="GO:0016787">
    <property type="term" value="F:hydrolase activity"/>
    <property type="evidence" value="ECO:0007669"/>
    <property type="project" value="InterPro"/>
</dbReference>
<evidence type="ECO:0000259" key="1">
    <source>
        <dbReference type="Pfam" id="PF00149"/>
    </source>
</evidence>
<dbReference type="InterPro" id="IPR029052">
    <property type="entry name" value="Metallo-depent_PP-like"/>
</dbReference>
<dbReference type="AlphaFoldDB" id="A0A1X7EF63"/>
<proteinExistence type="predicted"/>
<reference evidence="3" key="1">
    <citation type="submission" date="2017-04" db="EMBL/GenBank/DDBJ databases">
        <authorList>
            <person name="Varghese N."/>
            <person name="Submissions S."/>
        </authorList>
    </citation>
    <scope>NUCLEOTIDE SEQUENCE [LARGE SCALE GENOMIC DNA]</scope>
    <source>
        <strain evidence="3">K3S</strain>
    </source>
</reference>
<dbReference type="InterPro" id="IPR004843">
    <property type="entry name" value="Calcineurin-like_PHP"/>
</dbReference>
<evidence type="ECO:0000313" key="3">
    <source>
        <dbReference type="Proteomes" id="UP000192906"/>
    </source>
</evidence>
<protein>
    <recommendedName>
        <fullName evidence="1">Calcineurin-like phosphoesterase domain-containing protein</fullName>
    </recommendedName>
</protein>
<dbReference type="PANTHER" id="PTHR37523:SF1">
    <property type="entry name" value="CALCINEURIN-LIKE PHOSPHOESTERASE DOMAIN-CONTAINING PROTEIN"/>
    <property type="match status" value="1"/>
</dbReference>
<dbReference type="OrthoDB" id="332939at2"/>
<evidence type="ECO:0000313" key="2">
    <source>
        <dbReference type="EMBL" id="SMF32838.1"/>
    </source>
</evidence>
<dbReference type="Proteomes" id="UP000192906">
    <property type="component" value="Unassembled WGS sequence"/>
</dbReference>
<sequence length="223" mass="24234">MAENILKWIALGDIHQSLSFVSIIPEIKKADGVIITGDITNHSPQGAVEKVWGVIHDQNPNILAQIGNMDRANVTDFLKSKEANLHLETRELAKGIKIMGVGYSIPTPFGTPSEVSDEQLGQWLEETYAKIGDYDQLILAVHDSPYNTKLDVISNGQHVGSRSVRNFIEKVQPDIVVSGHIHESSGEDIIGKSRIFNPGMASGGGYVLITLQDGKLEAALKGN</sequence>
<dbReference type="SUPFAM" id="SSF56300">
    <property type="entry name" value="Metallo-dependent phosphatases"/>
    <property type="match status" value="1"/>
</dbReference>
<dbReference type="STRING" id="1519643.SAMN06295933_2867"/>
<dbReference type="EMBL" id="FWZU01000005">
    <property type="protein sequence ID" value="SMF32838.1"/>
    <property type="molecule type" value="Genomic_DNA"/>
</dbReference>